<feature type="region of interest" description="Disordered" evidence="1">
    <location>
        <begin position="51"/>
        <end position="100"/>
    </location>
</feature>
<evidence type="ECO:0000313" key="4">
    <source>
        <dbReference type="Proteomes" id="UP000013827"/>
    </source>
</evidence>
<dbReference type="AlphaFoldDB" id="A0A0D3L2C2"/>
<reference evidence="3" key="2">
    <citation type="submission" date="2024-10" db="UniProtKB">
        <authorList>
            <consortium name="EnsemblProtists"/>
        </authorList>
    </citation>
    <scope>IDENTIFICATION</scope>
</reference>
<dbReference type="EnsemblProtists" id="EOD42157">
    <property type="protein sequence ID" value="EOD42157"/>
    <property type="gene ID" value="EMIHUDRAFT_194914"/>
</dbReference>
<dbReference type="GeneID" id="17287427"/>
<dbReference type="PaxDb" id="2903-EOD42157"/>
<accession>A0A0D3L2C2</accession>
<protein>
    <submittedName>
        <fullName evidence="3">Uncharacterized protein</fullName>
    </submittedName>
</protein>
<evidence type="ECO:0000313" key="3">
    <source>
        <dbReference type="EnsemblProtists" id="EOD42157"/>
    </source>
</evidence>
<dbReference type="Proteomes" id="UP000013827">
    <property type="component" value="Unassembled WGS sequence"/>
</dbReference>
<sequence>MRRFCARALWDASAEHVVPTIAVVGSLVIGLTLSARAPPATLRRVGAAVRMEAAPTEEAPKEEAVKPKPAPAPKPSGPDFSKMDDPWGKRTVAVTHDNSR</sequence>
<evidence type="ECO:0000256" key="2">
    <source>
        <dbReference type="SAM" id="Phobius"/>
    </source>
</evidence>
<name>A0A0D3L2C2_EMIH1</name>
<proteinExistence type="predicted"/>
<keyword evidence="2" id="KW-1133">Transmembrane helix</keyword>
<keyword evidence="2" id="KW-0472">Membrane</keyword>
<reference evidence="4" key="1">
    <citation type="journal article" date="2013" name="Nature">
        <title>Pan genome of the phytoplankton Emiliania underpins its global distribution.</title>
        <authorList>
            <person name="Read B.A."/>
            <person name="Kegel J."/>
            <person name="Klute M.J."/>
            <person name="Kuo A."/>
            <person name="Lefebvre S.C."/>
            <person name="Maumus F."/>
            <person name="Mayer C."/>
            <person name="Miller J."/>
            <person name="Monier A."/>
            <person name="Salamov A."/>
            <person name="Young J."/>
            <person name="Aguilar M."/>
            <person name="Claverie J.M."/>
            <person name="Frickenhaus S."/>
            <person name="Gonzalez K."/>
            <person name="Herman E.K."/>
            <person name="Lin Y.C."/>
            <person name="Napier J."/>
            <person name="Ogata H."/>
            <person name="Sarno A.F."/>
            <person name="Shmutz J."/>
            <person name="Schroeder D."/>
            <person name="de Vargas C."/>
            <person name="Verret F."/>
            <person name="von Dassow P."/>
            <person name="Valentin K."/>
            <person name="Van de Peer Y."/>
            <person name="Wheeler G."/>
            <person name="Dacks J.B."/>
            <person name="Delwiche C.F."/>
            <person name="Dyhrman S.T."/>
            <person name="Glockner G."/>
            <person name="John U."/>
            <person name="Richards T."/>
            <person name="Worden A.Z."/>
            <person name="Zhang X."/>
            <person name="Grigoriev I.V."/>
            <person name="Allen A.E."/>
            <person name="Bidle K."/>
            <person name="Borodovsky M."/>
            <person name="Bowler C."/>
            <person name="Brownlee C."/>
            <person name="Cock J.M."/>
            <person name="Elias M."/>
            <person name="Gladyshev V.N."/>
            <person name="Groth M."/>
            <person name="Guda C."/>
            <person name="Hadaegh A."/>
            <person name="Iglesias-Rodriguez M.D."/>
            <person name="Jenkins J."/>
            <person name="Jones B.M."/>
            <person name="Lawson T."/>
            <person name="Leese F."/>
            <person name="Lindquist E."/>
            <person name="Lobanov A."/>
            <person name="Lomsadze A."/>
            <person name="Malik S.B."/>
            <person name="Marsh M.E."/>
            <person name="Mackinder L."/>
            <person name="Mock T."/>
            <person name="Mueller-Roeber B."/>
            <person name="Pagarete A."/>
            <person name="Parker M."/>
            <person name="Probert I."/>
            <person name="Quesneville H."/>
            <person name="Raines C."/>
            <person name="Rensing S.A."/>
            <person name="Riano-Pachon D.M."/>
            <person name="Richier S."/>
            <person name="Rokitta S."/>
            <person name="Shiraiwa Y."/>
            <person name="Soanes D.M."/>
            <person name="van der Giezen M."/>
            <person name="Wahlund T.M."/>
            <person name="Williams B."/>
            <person name="Wilson W."/>
            <person name="Wolfe G."/>
            <person name="Wurch L.L."/>
        </authorList>
    </citation>
    <scope>NUCLEOTIDE SEQUENCE</scope>
</reference>
<keyword evidence="4" id="KW-1185">Reference proteome</keyword>
<dbReference type="HOGENOM" id="CLU_2311458_0_0_1"/>
<dbReference type="RefSeq" id="XP_005794586.1">
    <property type="nucleotide sequence ID" value="XM_005794529.1"/>
</dbReference>
<feature type="transmembrane region" description="Helical" evidence="2">
    <location>
        <begin position="17"/>
        <end position="35"/>
    </location>
</feature>
<evidence type="ECO:0000256" key="1">
    <source>
        <dbReference type="SAM" id="MobiDB-lite"/>
    </source>
</evidence>
<keyword evidence="2" id="KW-0812">Transmembrane</keyword>
<dbReference type="KEGG" id="ehx:EMIHUDRAFT_194914"/>
<organism evidence="3 4">
    <name type="scientific">Emiliania huxleyi (strain CCMP1516)</name>
    <dbReference type="NCBI Taxonomy" id="280463"/>
    <lineage>
        <taxon>Eukaryota</taxon>
        <taxon>Haptista</taxon>
        <taxon>Haptophyta</taxon>
        <taxon>Prymnesiophyceae</taxon>
        <taxon>Isochrysidales</taxon>
        <taxon>Noelaerhabdaceae</taxon>
        <taxon>Emiliania</taxon>
    </lineage>
</organism>